<sequence length="181" mass="20077">MWSCSILHKNCRAQARSLLQFRNDKILQHLPMFLTSNGAAIYIDTPLTDYRNNPLPPIKFGEGVKSVKGACRAIDTGYNLRIGYLSTEQSVVVINANATERDKTDISHYPLVSGTCVGKIQSEHAWMHSVCGMLREVSMFSFSHEVLGSGFGNCFVPGVAVKGQKISDFNEIYSRAECIIK</sequence>
<protein>
    <submittedName>
        <fullName evidence="1">Uncharacterized protein</fullName>
    </submittedName>
</protein>
<proteinExistence type="predicted"/>
<dbReference type="AlphaFoldDB" id="A0AAV4URY3"/>
<organism evidence="1 2">
    <name type="scientific">Caerostris darwini</name>
    <dbReference type="NCBI Taxonomy" id="1538125"/>
    <lineage>
        <taxon>Eukaryota</taxon>
        <taxon>Metazoa</taxon>
        <taxon>Ecdysozoa</taxon>
        <taxon>Arthropoda</taxon>
        <taxon>Chelicerata</taxon>
        <taxon>Arachnida</taxon>
        <taxon>Araneae</taxon>
        <taxon>Araneomorphae</taxon>
        <taxon>Entelegynae</taxon>
        <taxon>Araneoidea</taxon>
        <taxon>Araneidae</taxon>
        <taxon>Caerostris</taxon>
    </lineage>
</organism>
<dbReference type="Proteomes" id="UP001054837">
    <property type="component" value="Unassembled WGS sequence"/>
</dbReference>
<comment type="caution">
    <text evidence="1">The sequence shown here is derived from an EMBL/GenBank/DDBJ whole genome shotgun (WGS) entry which is preliminary data.</text>
</comment>
<accession>A0AAV4URY3</accession>
<evidence type="ECO:0000313" key="2">
    <source>
        <dbReference type="Proteomes" id="UP001054837"/>
    </source>
</evidence>
<keyword evidence="2" id="KW-1185">Reference proteome</keyword>
<reference evidence="1 2" key="1">
    <citation type="submission" date="2021-06" db="EMBL/GenBank/DDBJ databases">
        <title>Caerostris darwini draft genome.</title>
        <authorList>
            <person name="Kono N."/>
            <person name="Arakawa K."/>
        </authorList>
    </citation>
    <scope>NUCLEOTIDE SEQUENCE [LARGE SCALE GENOMIC DNA]</scope>
</reference>
<name>A0AAV4URY3_9ARAC</name>
<dbReference type="EMBL" id="BPLQ01011855">
    <property type="protein sequence ID" value="GIY60772.1"/>
    <property type="molecule type" value="Genomic_DNA"/>
</dbReference>
<evidence type="ECO:0000313" key="1">
    <source>
        <dbReference type="EMBL" id="GIY60772.1"/>
    </source>
</evidence>
<gene>
    <name evidence="1" type="ORF">CDAR_22141</name>
</gene>